<evidence type="ECO:0000313" key="1">
    <source>
        <dbReference type="EMBL" id="GEY38416.1"/>
    </source>
</evidence>
<protein>
    <recommendedName>
        <fullName evidence="2">Xylulose kinase-1</fullName>
    </recommendedName>
</protein>
<organism evidence="1">
    <name type="scientific">Tanacetum cinerariifolium</name>
    <name type="common">Dalmatian daisy</name>
    <name type="synonym">Chrysanthemum cinerariifolium</name>
    <dbReference type="NCBI Taxonomy" id="118510"/>
    <lineage>
        <taxon>Eukaryota</taxon>
        <taxon>Viridiplantae</taxon>
        <taxon>Streptophyta</taxon>
        <taxon>Embryophyta</taxon>
        <taxon>Tracheophyta</taxon>
        <taxon>Spermatophyta</taxon>
        <taxon>Magnoliopsida</taxon>
        <taxon>eudicotyledons</taxon>
        <taxon>Gunneridae</taxon>
        <taxon>Pentapetalae</taxon>
        <taxon>asterids</taxon>
        <taxon>campanulids</taxon>
        <taxon>Asterales</taxon>
        <taxon>Asteraceae</taxon>
        <taxon>Asteroideae</taxon>
        <taxon>Anthemideae</taxon>
        <taxon>Anthemidinae</taxon>
        <taxon>Tanacetum</taxon>
    </lineage>
</organism>
<reference evidence="1" key="1">
    <citation type="journal article" date="2019" name="Sci. Rep.">
        <title>Draft genome of Tanacetum cinerariifolium, the natural source of mosquito coil.</title>
        <authorList>
            <person name="Yamashiro T."/>
            <person name="Shiraishi A."/>
            <person name="Satake H."/>
            <person name="Nakayama K."/>
        </authorList>
    </citation>
    <scope>NUCLEOTIDE SEQUENCE</scope>
</reference>
<evidence type="ECO:0008006" key="2">
    <source>
        <dbReference type="Google" id="ProtNLM"/>
    </source>
</evidence>
<gene>
    <name evidence="1" type="ORF">Tci_410390</name>
</gene>
<dbReference type="AlphaFoldDB" id="A0A699HL00"/>
<proteinExistence type="predicted"/>
<accession>A0A699HL00</accession>
<dbReference type="EMBL" id="BKCJ010174034">
    <property type="protein sequence ID" value="GEY38416.1"/>
    <property type="molecule type" value="Genomic_DNA"/>
</dbReference>
<sequence>MAPLTFANAHNMIVFLTKSDASEGFDQIVNFLNAHTIQYALMVNPPIYVSCIKQFWASISVKKTNDVVKLQPLIDRKKVVITKDTIRQDLRLDDADGVEYLPNEEIFAELARVETPLFDTMLVQPQADTENEDDNEERMEEDVTTIKEVNAAEPTVFDDEEFDRDEEPTKKRASKETLLQESFKKLRAEVEVSCSHSTQQDTLTVDSIEMSEEYVQNMLQIVLVAEFKVEALQVNTAVPTVDKEKALWVELKRLFETNADDAIWKLQRYMHYLSIWKLHSNCEVHQVSSTTRRYDMYMLAEKDYLLSDGVMILILSTKLQVEEDNEMARDLVMKIFMKANQPKSKSLDTSSK</sequence>
<name>A0A699HL00_TANCI</name>
<comment type="caution">
    <text evidence="1">The sequence shown here is derived from an EMBL/GenBank/DDBJ whole genome shotgun (WGS) entry which is preliminary data.</text>
</comment>